<comment type="caution">
    <text evidence="1">The sequence shown here is derived from an EMBL/GenBank/DDBJ whole genome shotgun (WGS) entry which is preliminary data.</text>
</comment>
<name>A0AAD6V542_9AGAR</name>
<accession>A0AAD6V542</accession>
<dbReference type="Proteomes" id="UP001219525">
    <property type="component" value="Unassembled WGS sequence"/>
</dbReference>
<protein>
    <submittedName>
        <fullName evidence="1">Uncharacterized protein</fullName>
    </submittedName>
</protein>
<reference evidence="1" key="1">
    <citation type="submission" date="2023-03" db="EMBL/GenBank/DDBJ databases">
        <title>Massive genome expansion in bonnet fungi (Mycena s.s.) driven by repeated elements and novel gene families across ecological guilds.</title>
        <authorList>
            <consortium name="Lawrence Berkeley National Laboratory"/>
            <person name="Harder C.B."/>
            <person name="Miyauchi S."/>
            <person name="Viragh M."/>
            <person name="Kuo A."/>
            <person name="Thoen E."/>
            <person name="Andreopoulos B."/>
            <person name="Lu D."/>
            <person name="Skrede I."/>
            <person name="Drula E."/>
            <person name="Henrissat B."/>
            <person name="Morin E."/>
            <person name="Kohler A."/>
            <person name="Barry K."/>
            <person name="LaButti K."/>
            <person name="Morin E."/>
            <person name="Salamov A."/>
            <person name="Lipzen A."/>
            <person name="Mereny Z."/>
            <person name="Hegedus B."/>
            <person name="Baldrian P."/>
            <person name="Stursova M."/>
            <person name="Weitz H."/>
            <person name="Taylor A."/>
            <person name="Grigoriev I.V."/>
            <person name="Nagy L.G."/>
            <person name="Martin F."/>
            <person name="Kauserud H."/>
        </authorList>
    </citation>
    <scope>NUCLEOTIDE SEQUENCE</scope>
    <source>
        <strain evidence="1">9144</strain>
    </source>
</reference>
<sequence>MCCPRPRLRKQPSHVCVPCCKLRINSQSPQIRKLAFALVNSTTNALPAWRQACQASGMKVRLLPRDVRTRWNSTYDMLVVAVQYKAVINVVTADRDLNLRQHDLSNAEWGILEDMVYTLKDATLLFSSDNRSTIANVITTMDKIDDLITTSIASASSARRARIVHSSIRKALGLAKKTMNKYYSATDASNVYRIAMGECIQFLSQ</sequence>
<dbReference type="EMBL" id="JARJCW010000064">
    <property type="protein sequence ID" value="KAJ7200117.1"/>
    <property type="molecule type" value="Genomic_DNA"/>
</dbReference>
<evidence type="ECO:0000313" key="1">
    <source>
        <dbReference type="EMBL" id="KAJ7200117.1"/>
    </source>
</evidence>
<gene>
    <name evidence="1" type="ORF">GGX14DRAFT_372475</name>
</gene>
<organism evidence="1 2">
    <name type="scientific">Mycena pura</name>
    <dbReference type="NCBI Taxonomy" id="153505"/>
    <lineage>
        <taxon>Eukaryota</taxon>
        <taxon>Fungi</taxon>
        <taxon>Dikarya</taxon>
        <taxon>Basidiomycota</taxon>
        <taxon>Agaricomycotina</taxon>
        <taxon>Agaricomycetes</taxon>
        <taxon>Agaricomycetidae</taxon>
        <taxon>Agaricales</taxon>
        <taxon>Marasmiineae</taxon>
        <taxon>Mycenaceae</taxon>
        <taxon>Mycena</taxon>
    </lineage>
</organism>
<dbReference type="SUPFAM" id="SSF53098">
    <property type="entry name" value="Ribonuclease H-like"/>
    <property type="match status" value="1"/>
</dbReference>
<evidence type="ECO:0000313" key="2">
    <source>
        <dbReference type="Proteomes" id="UP001219525"/>
    </source>
</evidence>
<dbReference type="AlphaFoldDB" id="A0AAD6V542"/>
<proteinExistence type="predicted"/>
<keyword evidence="2" id="KW-1185">Reference proteome</keyword>
<dbReference type="InterPro" id="IPR012337">
    <property type="entry name" value="RNaseH-like_sf"/>
</dbReference>